<evidence type="ECO:0000256" key="18">
    <source>
        <dbReference type="PROSITE-ProRule" id="PRU01363"/>
    </source>
</evidence>
<dbReference type="GO" id="GO:0097268">
    <property type="term" value="C:cytoophidium"/>
    <property type="evidence" value="ECO:0007669"/>
    <property type="project" value="UniProtKB-ARBA"/>
</dbReference>
<dbReference type="GO" id="GO:0004315">
    <property type="term" value="F:3-oxoacyl-[acyl-carrier-protein] synthase activity"/>
    <property type="evidence" value="ECO:0007669"/>
    <property type="project" value="InterPro"/>
</dbReference>
<dbReference type="Gene3D" id="3.40.50.300">
    <property type="entry name" value="P-loop containing nucleotide triphosphate hydrolases"/>
    <property type="match status" value="1"/>
</dbReference>
<evidence type="ECO:0000256" key="4">
    <source>
        <dbReference type="ARBA" id="ARBA00022450"/>
    </source>
</evidence>
<dbReference type="InterPro" id="IPR016036">
    <property type="entry name" value="Malonyl_transacylase_ACP-bd"/>
</dbReference>
<organism evidence="23 24">
    <name type="scientific">Bombardia bombarda</name>
    <dbReference type="NCBI Taxonomy" id="252184"/>
    <lineage>
        <taxon>Eukaryota</taxon>
        <taxon>Fungi</taxon>
        <taxon>Dikarya</taxon>
        <taxon>Ascomycota</taxon>
        <taxon>Pezizomycotina</taxon>
        <taxon>Sordariomycetes</taxon>
        <taxon>Sordariomycetidae</taxon>
        <taxon>Sordariales</taxon>
        <taxon>Lasiosphaeriaceae</taxon>
        <taxon>Bombardia</taxon>
    </lineage>
</organism>
<dbReference type="SUPFAM" id="SSF53901">
    <property type="entry name" value="Thiolase-like"/>
    <property type="match status" value="1"/>
</dbReference>
<dbReference type="SUPFAM" id="SSF50129">
    <property type="entry name" value="GroES-like"/>
    <property type="match status" value="1"/>
</dbReference>
<dbReference type="CDD" id="cd03113">
    <property type="entry name" value="CTPS_N"/>
    <property type="match status" value="1"/>
</dbReference>
<reference evidence="23" key="1">
    <citation type="submission" date="2023-06" db="EMBL/GenBank/DDBJ databases">
        <title>Genome-scale phylogeny and comparative genomics of the fungal order Sordariales.</title>
        <authorList>
            <consortium name="Lawrence Berkeley National Laboratory"/>
            <person name="Hensen N."/>
            <person name="Bonometti L."/>
            <person name="Westerberg I."/>
            <person name="Brannstrom I.O."/>
            <person name="Guillou S."/>
            <person name="Cros-Aarteil S."/>
            <person name="Calhoun S."/>
            <person name="Haridas S."/>
            <person name="Kuo A."/>
            <person name="Mondo S."/>
            <person name="Pangilinan J."/>
            <person name="Riley R."/>
            <person name="LaButti K."/>
            <person name="Andreopoulos B."/>
            <person name="Lipzen A."/>
            <person name="Chen C."/>
            <person name="Yanf M."/>
            <person name="Daum C."/>
            <person name="Ng V."/>
            <person name="Clum A."/>
            <person name="Steindorff A."/>
            <person name="Ohm R."/>
            <person name="Martin F."/>
            <person name="Silar P."/>
            <person name="Natvig D."/>
            <person name="Lalanne C."/>
            <person name="Gautier V."/>
            <person name="Ament-velasquez S.L."/>
            <person name="Kruys A."/>
            <person name="Hutchinson M.I."/>
            <person name="Powell A.J."/>
            <person name="Barry K."/>
            <person name="Miller A.N."/>
            <person name="Grigoriev I.V."/>
            <person name="Debuchy R."/>
            <person name="Gladieux P."/>
            <person name="Thoren M.H."/>
            <person name="Johannesson H."/>
        </authorList>
    </citation>
    <scope>NUCLEOTIDE SEQUENCE</scope>
    <source>
        <strain evidence="23">SMH3391-2</strain>
    </source>
</reference>
<feature type="region of interest" description="N-terminal hotdog fold" evidence="18">
    <location>
        <begin position="944"/>
        <end position="1080"/>
    </location>
</feature>
<evidence type="ECO:0000256" key="14">
    <source>
        <dbReference type="ARBA" id="ARBA00023315"/>
    </source>
</evidence>
<dbReference type="InterPro" id="IPR016039">
    <property type="entry name" value="Thiolase-like"/>
</dbReference>
<dbReference type="InterPro" id="IPR017926">
    <property type="entry name" value="GATASE"/>
</dbReference>
<keyword evidence="24" id="KW-1185">Reference proteome</keyword>
<dbReference type="FunFam" id="3.40.50.720:FF:000209">
    <property type="entry name" value="Polyketide synthase Pks12"/>
    <property type="match status" value="1"/>
</dbReference>
<feature type="domain" description="PKS/mFAS DH" evidence="22">
    <location>
        <begin position="944"/>
        <end position="1245"/>
    </location>
</feature>
<evidence type="ECO:0000256" key="19">
    <source>
        <dbReference type="RuleBase" id="RU810713"/>
    </source>
</evidence>
<dbReference type="InterPro" id="IPR013968">
    <property type="entry name" value="PKS_KR"/>
</dbReference>
<dbReference type="PANTHER" id="PTHR43775">
    <property type="entry name" value="FATTY ACID SYNTHASE"/>
    <property type="match status" value="1"/>
</dbReference>
<dbReference type="InterPro" id="IPR018201">
    <property type="entry name" value="Ketoacyl_synth_AS"/>
</dbReference>
<evidence type="ECO:0000256" key="10">
    <source>
        <dbReference type="ARBA" id="ARBA00022962"/>
    </source>
</evidence>
<dbReference type="InterPro" id="IPR020807">
    <property type="entry name" value="PKS_DH"/>
</dbReference>
<dbReference type="SUPFAM" id="SSF47336">
    <property type="entry name" value="ACP-like"/>
    <property type="match status" value="1"/>
</dbReference>
<dbReference type="SMART" id="SM00829">
    <property type="entry name" value="PKS_ER"/>
    <property type="match status" value="1"/>
</dbReference>
<evidence type="ECO:0000259" key="21">
    <source>
        <dbReference type="PROSITE" id="PS52004"/>
    </source>
</evidence>
<dbReference type="Pfam" id="PF13602">
    <property type="entry name" value="ADH_zinc_N_2"/>
    <property type="match status" value="1"/>
</dbReference>
<dbReference type="Pfam" id="PF16197">
    <property type="entry name" value="KAsynt_C_assoc"/>
    <property type="match status" value="1"/>
</dbReference>
<dbReference type="InterPro" id="IPR050091">
    <property type="entry name" value="PKS_NRPS_Biosynth_Enz"/>
</dbReference>
<keyword evidence="8 19" id="KW-0547">Nucleotide-binding</keyword>
<dbReference type="SUPFAM" id="SSF52151">
    <property type="entry name" value="FabD/lysophospholipase-like"/>
    <property type="match status" value="1"/>
</dbReference>
<keyword evidence="4" id="KW-0596">Phosphopantetheine</keyword>
<dbReference type="Pfam" id="PF02801">
    <property type="entry name" value="Ketoacyl-synt_C"/>
    <property type="match status" value="1"/>
</dbReference>
<dbReference type="InterPro" id="IPR036291">
    <property type="entry name" value="NAD(P)-bd_dom_sf"/>
</dbReference>
<comment type="catalytic activity">
    <reaction evidence="15 19">
        <text>UTP + L-glutamine + ATP + H2O = CTP + L-glutamate + ADP + phosphate + 2 H(+)</text>
        <dbReference type="Rhea" id="RHEA:26426"/>
        <dbReference type="ChEBI" id="CHEBI:15377"/>
        <dbReference type="ChEBI" id="CHEBI:15378"/>
        <dbReference type="ChEBI" id="CHEBI:29985"/>
        <dbReference type="ChEBI" id="CHEBI:30616"/>
        <dbReference type="ChEBI" id="CHEBI:37563"/>
        <dbReference type="ChEBI" id="CHEBI:43474"/>
        <dbReference type="ChEBI" id="CHEBI:46398"/>
        <dbReference type="ChEBI" id="CHEBI:58359"/>
        <dbReference type="ChEBI" id="CHEBI:456216"/>
        <dbReference type="EC" id="6.3.4.2"/>
    </reaction>
</comment>
<dbReference type="InterPro" id="IPR014031">
    <property type="entry name" value="Ketoacyl_synth_C"/>
</dbReference>
<dbReference type="SUPFAM" id="SSF55048">
    <property type="entry name" value="Probable ACP-binding domain of malonyl-CoA ACP transacylase"/>
    <property type="match status" value="1"/>
</dbReference>
<evidence type="ECO:0000256" key="16">
    <source>
        <dbReference type="ARBA" id="ARBA00054275"/>
    </source>
</evidence>
<dbReference type="Pfam" id="PF06418">
    <property type="entry name" value="CTP_synth_N"/>
    <property type="match status" value="1"/>
</dbReference>
<evidence type="ECO:0000256" key="9">
    <source>
        <dbReference type="ARBA" id="ARBA00022840"/>
    </source>
</evidence>
<dbReference type="SUPFAM" id="SSF51735">
    <property type="entry name" value="NAD(P)-binding Rossmann-fold domains"/>
    <property type="match status" value="2"/>
</dbReference>
<feature type="domain" description="Ketosynthase family 3 (KS3)" evidence="21">
    <location>
        <begin position="28"/>
        <end position="454"/>
    </location>
</feature>
<dbReference type="Proteomes" id="UP001174934">
    <property type="component" value="Unassembled WGS sequence"/>
</dbReference>
<dbReference type="SUPFAM" id="SSF52317">
    <property type="entry name" value="Class I glutamine amidotransferase-like"/>
    <property type="match status" value="1"/>
</dbReference>
<feature type="region of interest" description="C-terminal hotdog fold" evidence="18">
    <location>
        <begin position="1093"/>
        <end position="1245"/>
    </location>
</feature>
<dbReference type="SUPFAM" id="SSF52540">
    <property type="entry name" value="P-loop containing nucleoside triphosphate hydrolases"/>
    <property type="match status" value="1"/>
</dbReference>
<dbReference type="Pfam" id="PF08659">
    <property type="entry name" value="KR"/>
    <property type="match status" value="1"/>
</dbReference>
<dbReference type="InterPro" id="IPR033828">
    <property type="entry name" value="GATase1_CTP_Synthase"/>
</dbReference>
<evidence type="ECO:0000256" key="1">
    <source>
        <dbReference type="ARBA" id="ARBA00005171"/>
    </source>
</evidence>
<dbReference type="CDD" id="cd00833">
    <property type="entry name" value="PKS"/>
    <property type="match status" value="1"/>
</dbReference>
<dbReference type="InterPro" id="IPR014030">
    <property type="entry name" value="Ketoacyl_synth_N"/>
</dbReference>
<evidence type="ECO:0000256" key="13">
    <source>
        <dbReference type="ARBA" id="ARBA00023268"/>
    </source>
</evidence>
<dbReference type="PROSITE" id="PS51273">
    <property type="entry name" value="GATASE_TYPE_1"/>
    <property type="match status" value="1"/>
</dbReference>
<dbReference type="InterPro" id="IPR049900">
    <property type="entry name" value="PKS_mFAS_DH"/>
</dbReference>
<dbReference type="GO" id="GO:1901336">
    <property type="term" value="P:lactone biosynthetic process"/>
    <property type="evidence" value="ECO:0007669"/>
    <property type="project" value="UniProtKB-ARBA"/>
</dbReference>
<comment type="caution">
    <text evidence="23">The sequence shown here is derived from an EMBL/GenBank/DDBJ whole genome shotgun (WGS) entry which is preliminary data.</text>
</comment>
<dbReference type="InterPro" id="IPR011032">
    <property type="entry name" value="GroES-like_sf"/>
</dbReference>
<dbReference type="InterPro" id="IPR036736">
    <property type="entry name" value="ACP-like_sf"/>
</dbReference>
<gene>
    <name evidence="23" type="ORF">B0T17DRAFT_656801</name>
</gene>
<dbReference type="InterPro" id="IPR056501">
    <property type="entry name" value="NAD-bd_HRPKS_sdrA"/>
</dbReference>
<comment type="function">
    <text evidence="16 19">Catalyzes the ATP-dependent amination of UTP to CTP with either L-glutamine or ammonia as the source of nitrogen.</text>
</comment>
<sequence length="2938" mass="318703">MAPMMLSPETTSGSSSPPASELPSLRTSEPIAICGFACRLPGDSSSPTAFWDLLASGRTGQCDVPKERFNADGFYHPKGGDRPGSIITKGGYFLKDNVREFENNFFGINNLEATYMDPQQRKLLEVVYECLENAGVSLEKASGSNTGSYVGNFTIDFQMMQIRESDYLHRYSATGLGTTILGNRISHVFNLTGPSLVLDTACSSSLYCLHVACMALENHECDAAIVAGANLIQSVEQHIATMKAGVLSPTSTCHTFDSSADGYGRGDGIGAIYVKRLSDAIRDGDPIRSVVRGSAINANGKTAGISLPSIDGQEAVIRKAMAKGGVQPDDITYVECHGTGTKVGDAIEVEALSRVFQPTRDSPLLIGAVKTNVGHSEAASGISSVIKATLAIERGQIPGTYGLKNINPKLKLEERNISIPTELTAWPDRPSRVRRIGINSFGYGGANAHVIIEAAQTNGSTQSEAKNLMVSQSSVVLPLSAGTTASLEARIADFSKFDFGNIDILDLAHTLGSRRSNLPVRGFLVASRADKIEDSFNQKPFITAAAPATSDPAPFAFVFTGQGSQWAGMCRELFSEFPVFREAIAEMDSVLKTIPHAPDWTLRDAILNTEDPSLINLPQRSQPCCTAIQVALIQLLASWGILPSTTVGHSSGEIGAAFAAGHLTAAEAIVIAYYRGVCAATSTQDGAMMAAGLSESDAVEVISKASLTGQIRVACVNSPEGVTISGDSPAIDSLHAVLQEKGAFARKLKTGGQAYHSHHMLALGADYQAHLDKVLPTLGPSFQLPKGATVVSSVTGEPKSDGFTPSYWRSNLEGQVRFTQAIAKIQTLGTRYFVELGPHSSLELPTKQTLAKAGIASSEVRYSAPIKRNTNALESTLTLAGTLWSYGHAIDWAKVNGLQTSWKSSQPLYRVVTDLPPYRFTYENTLWVESRASIEYRQRKYPRHELLGSLVPGGSGKDLIFRNVLKVGDVSWLKDHRLEETVVFPGTGYLCTAMEAIMQATGTDSGANPSFRFENVNVMNALALSTDQSASVELFTSLSKSNLTNTATSSTWWDFSISTYQDGTAIPHAKGSIAIRIGDVSLETKYQAPADSLEPSAKRTWYEKFVKTGLNYGPEFQTITEFQPPRMKASHYCGAKLPLLRVNGDPTTVYPVHPITLDGIIQLAVVAATSGKPKELRSQIPTRIGSFIVNTPKVPSGEECQVNSLVQVTGFGSVMAGAEIVDAQGNIVVQYENLKLEPYQAGGPGDDDKRHPVLRVLWKPDVYGVGLISSKDAEKHVQKFADEAHSPVEDDGLLKLGAMLDLLVHKNPRIRVLELDNDVHDLTLAVLDLLSSRGDFKRLASYHTASFTDDGAKLSGGAVELETGERSTKAGDLEEKAFDLVIIPGVASHVKNGLDKIKKLLTEDATILALCPETTSRIFTSSDLPSLVVPVRQGKAAIVVARQATKSNKDALQKRNFLIVEREKSQLGSALQDVLRPVQGHWVKRVKLSDLTAEHFGEGTTVFNLAEVREPLLSTISDDDMAKVKLITDKSTAIVWVTSGNTLEGGHPDFALVSGLARSLVLEQPSLKFYTYDIDKPQEDVDVTAERLVNVLNQKSKVSDLEFVQHKGVVHISRFIPDDGINTTFRAKQGLETIVSKLSDAGDVRLSIQHPGQFDTLYFKQQEPPTTIAPTHIRIKVASVGMNAKDFYVLAGRVDTLDATCQLECAGTVEQVGSAVTNFAVGDRVVAMAPTHFQTYQTLPQWACHKLLDEENFDVAATLPLVYVTAIYALHYRANIQSGESILIHSGAGGVGIAAIQLAKQAGAEIFTTVSTEQKKHYLIDTFGLKPENIFSSRDTSFLEGILKATSGRGVDVILNSLTGDQLHATWRCSAQFGRFVEIGKLDLTTAGRLEMDQFLKNTTFTAFDLSGLYNTDNESYHALWAKLLAEAMALYRAGKITKFEPLKIFDISEVTQAFRYFPSRNRMGKVAINLENANSTINIQQLKHHSRFDSNKSYIMVGCLGGLGRTLARWMLQRGARKFVFLGRSGIAKAAARNLVEDLNASGAECVVVKGDVCSPKDVAAVVDAAEGDIGGVVQAAMGLNEAIFSSMPNEWWHTGIDPKVQGTWHLYNSLRASGRDSKLDFFLLTSSISGSVGTATESNYCAANHVLDHFARFMRRQGIPAISIGLGMISEVGYLHDNPEIEALLLRKGIQAIDADELIQLTDLAFASSATMGIHHPHDVLAASHMLTGMEAFGMKELIKKGFDGTNNPAWMDPRANLLAAALDESAGVGGGAQDGNLPADVVKGMEAGQTLSEAVLDFIRRRFGNLVLMKYEAVDVKKHLADYGMDSMIAAEFRTWFYQSMAVDVPLFMLLGKTTNLETLRDTAVVGLEKLGVISGVGKGIIASSTGLLLKTTGLTVTSIKIDPYINIDAGTMSPIEHGEVYVTDDGGEMDLDLGNYERYLLTTLTRDHNITTGKIYQSVISGERRGDYLGKTVQVVPHITDAIQEWIMRVAQIPVDESGLVPDVCVIELGGTVGDIESAPFIHALSQLQRKAGKGNFVQIHVSYVPVIPPGPGGEQKTKPTQRAVSDVRSAGLNPDLIACRCELPLEDLTIQKIANMCQVEQKQVIAVHNVSTTYHVPMLLEKQKLLSTLGELLNLDSIQRPKSRIEQGRSMWKEWVGLTRGQDHTLDTVSVALVGKYTSLQDAYTSVSKALEHAAMFCGRKLELVWVDSSHLEDKTKEDSPAEFHKAWHSVCTANAILVPGGFGVRGTEGMIKAITWARTKNVPFLGICLGMQLAVIEYANNVAMIDDAGSAELNPHAKTHAIVYMPEVDKANLGGTMRLGKHSCIFQEGTEWSKLRALYGLTPQIAERHRHRYEVNPELVNELETAGLTFVGKDTKGERMEVIEIKDHPWFVAVQFHPEYLSRVLSPSKCFLGFVAAAAGCLDDVTRRVKKE</sequence>
<dbReference type="InterPro" id="IPR049551">
    <property type="entry name" value="PKS_DH_C"/>
</dbReference>
<keyword evidence="14" id="KW-0012">Acyltransferase</keyword>
<evidence type="ECO:0000256" key="6">
    <source>
        <dbReference type="ARBA" id="ARBA00022598"/>
    </source>
</evidence>
<feature type="active site" description="Proton acceptor; for dehydratase activity" evidence="18">
    <location>
        <position position="976"/>
    </location>
</feature>
<evidence type="ECO:0000256" key="15">
    <source>
        <dbReference type="ARBA" id="ARBA00047781"/>
    </source>
</evidence>
<evidence type="ECO:0000313" key="23">
    <source>
        <dbReference type="EMBL" id="KAK0615695.1"/>
    </source>
</evidence>
<keyword evidence="9 19" id="KW-0067">ATP-binding</keyword>
<dbReference type="Pfam" id="PF00109">
    <property type="entry name" value="ketoacyl-synt"/>
    <property type="match status" value="1"/>
</dbReference>
<evidence type="ECO:0000256" key="20">
    <source>
        <dbReference type="SAM" id="MobiDB-lite"/>
    </source>
</evidence>
<keyword evidence="10 19" id="KW-0315">Glutamine amidotransferase</keyword>
<comment type="similarity">
    <text evidence="2 19">Belongs to the CTP synthase family.</text>
</comment>
<dbReference type="SMART" id="SM00826">
    <property type="entry name" value="PKS_DH"/>
    <property type="match status" value="1"/>
</dbReference>
<dbReference type="InterPro" id="IPR014043">
    <property type="entry name" value="Acyl_transferase_dom"/>
</dbReference>
<accession>A0AA40BW05</accession>
<dbReference type="PROSITE" id="PS01162">
    <property type="entry name" value="QOR_ZETA_CRYSTAL"/>
    <property type="match status" value="1"/>
</dbReference>
<dbReference type="Pfam" id="PF21089">
    <property type="entry name" value="PKS_DH_N"/>
    <property type="match status" value="1"/>
</dbReference>
<evidence type="ECO:0000256" key="12">
    <source>
        <dbReference type="ARBA" id="ARBA00023002"/>
    </source>
</evidence>
<evidence type="ECO:0000256" key="2">
    <source>
        <dbReference type="ARBA" id="ARBA00007533"/>
    </source>
</evidence>
<dbReference type="Gene3D" id="3.40.50.720">
    <property type="entry name" value="NAD(P)-binding Rossmann-like Domain"/>
    <property type="match status" value="2"/>
</dbReference>
<dbReference type="Pfam" id="PF23114">
    <property type="entry name" value="NAD-bd_HRPKS_sdrA"/>
    <property type="match status" value="1"/>
</dbReference>
<evidence type="ECO:0000313" key="24">
    <source>
        <dbReference type="Proteomes" id="UP001174934"/>
    </source>
</evidence>
<dbReference type="Gene3D" id="3.40.50.880">
    <property type="match status" value="1"/>
</dbReference>
<dbReference type="GO" id="GO:0004312">
    <property type="term" value="F:fatty acid synthase activity"/>
    <property type="evidence" value="ECO:0007669"/>
    <property type="project" value="TreeGrafter"/>
</dbReference>
<comment type="pathway">
    <text evidence="1 19">Pyrimidine metabolism; CTP biosynthesis via de novo pathway; CTP from UDP: step 2/2.</text>
</comment>
<dbReference type="FunFam" id="3.40.50.300:FF:000207">
    <property type="entry name" value="CTP synthase"/>
    <property type="match status" value="1"/>
</dbReference>
<dbReference type="Gene3D" id="3.40.366.10">
    <property type="entry name" value="Malonyl-Coenzyme A Acyl Carrier Protein, domain 2"/>
    <property type="match status" value="1"/>
</dbReference>
<dbReference type="GO" id="GO:0005524">
    <property type="term" value="F:ATP binding"/>
    <property type="evidence" value="ECO:0007669"/>
    <property type="project" value="UniProtKB-KW"/>
</dbReference>
<dbReference type="PANTHER" id="PTHR43775:SF50">
    <property type="entry name" value="HIGHLY REDUCING POLYKETIDE SYNTHASE SRDA"/>
    <property type="match status" value="1"/>
</dbReference>
<evidence type="ECO:0000256" key="3">
    <source>
        <dbReference type="ARBA" id="ARBA00012291"/>
    </source>
</evidence>
<dbReference type="InterPro" id="IPR057326">
    <property type="entry name" value="KR_dom"/>
</dbReference>
<dbReference type="Pfam" id="PF00698">
    <property type="entry name" value="Acyl_transf_1"/>
    <property type="match status" value="1"/>
</dbReference>
<dbReference type="GO" id="GO:0003883">
    <property type="term" value="F:CTP synthase activity"/>
    <property type="evidence" value="ECO:0007669"/>
    <property type="project" value="UniProtKB-UniRule"/>
</dbReference>
<dbReference type="GO" id="GO:0008270">
    <property type="term" value="F:zinc ion binding"/>
    <property type="evidence" value="ECO:0007669"/>
    <property type="project" value="InterPro"/>
</dbReference>
<dbReference type="InterPro" id="IPR049552">
    <property type="entry name" value="PKS_DH_N"/>
</dbReference>
<dbReference type="PROSITE" id="PS52019">
    <property type="entry name" value="PKS_MFAS_DH"/>
    <property type="match status" value="1"/>
</dbReference>
<dbReference type="EMBL" id="JAULSR010000006">
    <property type="protein sequence ID" value="KAK0615695.1"/>
    <property type="molecule type" value="Genomic_DNA"/>
</dbReference>
<feature type="active site" description="Proton donor; for dehydratase activity" evidence="18">
    <location>
        <position position="1158"/>
    </location>
</feature>
<feature type="region of interest" description="Disordered" evidence="20">
    <location>
        <begin position="1"/>
        <end position="24"/>
    </location>
</feature>
<dbReference type="InterPro" id="IPR020843">
    <property type="entry name" value="ER"/>
</dbReference>
<dbReference type="Gene3D" id="3.40.47.10">
    <property type="match status" value="1"/>
</dbReference>
<keyword evidence="5" id="KW-0597">Phosphoprotein</keyword>
<dbReference type="InterPro" id="IPR027417">
    <property type="entry name" value="P-loop_NTPase"/>
</dbReference>
<dbReference type="NCBIfam" id="NF003792">
    <property type="entry name" value="PRK05380.1"/>
    <property type="match status" value="1"/>
</dbReference>
<keyword evidence="13" id="KW-0511">Multifunctional enzyme</keyword>
<dbReference type="Pfam" id="PF00117">
    <property type="entry name" value="GATase"/>
    <property type="match status" value="1"/>
</dbReference>
<dbReference type="InterPro" id="IPR004468">
    <property type="entry name" value="CTP_synthase"/>
</dbReference>
<dbReference type="InterPro" id="IPR029062">
    <property type="entry name" value="Class_I_gatase-like"/>
</dbReference>
<keyword evidence="6 19" id="KW-0436">Ligase</keyword>
<dbReference type="FunFam" id="3.40.50.880:FF:000005">
    <property type="entry name" value="CTP synthase"/>
    <property type="match status" value="1"/>
</dbReference>
<evidence type="ECO:0000256" key="8">
    <source>
        <dbReference type="ARBA" id="ARBA00022741"/>
    </source>
</evidence>
<evidence type="ECO:0000256" key="5">
    <source>
        <dbReference type="ARBA" id="ARBA00022553"/>
    </source>
</evidence>
<keyword evidence="12" id="KW-0560">Oxidoreductase</keyword>
<evidence type="ECO:0000259" key="22">
    <source>
        <dbReference type="PROSITE" id="PS52019"/>
    </source>
</evidence>
<protein>
    <recommendedName>
        <fullName evidence="17 19">CTP synthase</fullName>
        <ecNumber evidence="3 19">6.3.4.2</ecNumber>
    </recommendedName>
    <alternativeName>
        <fullName evidence="19">UTP--ammonia ligase</fullName>
    </alternativeName>
</protein>
<dbReference type="GO" id="GO:0044550">
    <property type="term" value="P:secondary metabolite biosynthetic process"/>
    <property type="evidence" value="ECO:0007669"/>
    <property type="project" value="UniProtKB-ARBA"/>
</dbReference>
<evidence type="ECO:0000256" key="11">
    <source>
        <dbReference type="ARBA" id="ARBA00022975"/>
    </source>
</evidence>
<dbReference type="CDD" id="cd01746">
    <property type="entry name" value="GATase1_CTP_Synthase"/>
    <property type="match status" value="1"/>
</dbReference>
<dbReference type="Gene3D" id="3.10.129.110">
    <property type="entry name" value="Polyketide synthase dehydratase"/>
    <property type="match status" value="1"/>
</dbReference>
<dbReference type="NCBIfam" id="TIGR00337">
    <property type="entry name" value="PyrG"/>
    <property type="match status" value="1"/>
</dbReference>
<dbReference type="InterPro" id="IPR017456">
    <property type="entry name" value="CTP_synthase_N"/>
</dbReference>
<dbReference type="PROSITE" id="PS52004">
    <property type="entry name" value="KS3_2"/>
    <property type="match status" value="1"/>
</dbReference>
<dbReference type="InterPro" id="IPR002364">
    <property type="entry name" value="Quin_OxRdtase/zeta-crystal_CS"/>
</dbReference>
<evidence type="ECO:0000256" key="17">
    <source>
        <dbReference type="ARBA" id="ARBA00070745"/>
    </source>
</evidence>
<dbReference type="GO" id="GO:0044210">
    <property type="term" value="P:'de novo' CTP biosynthetic process"/>
    <property type="evidence" value="ECO:0007669"/>
    <property type="project" value="UniProtKB-UniRule"/>
</dbReference>
<dbReference type="SMART" id="SM00825">
    <property type="entry name" value="PKS_KS"/>
    <property type="match status" value="1"/>
</dbReference>
<dbReference type="SMART" id="SM00827">
    <property type="entry name" value="PKS_AT"/>
    <property type="match status" value="1"/>
</dbReference>
<dbReference type="InterPro" id="IPR042104">
    <property type="entry name" value="PKS_dehydratase_sf"/>
</dbReference>
<name>A0AA40BW05_9PEZI</name>
<dbReference type="SMART" id="SM00822">
    <property type="entry name" value="PKS_KR"/>
    <property type="match status" value="1"/>
</dbReference>
<dbReference type="GO" id="GO:0016491">
    <property type="term" value="F:oxidoreductase activity"/>
    <property type="evidence" value="ECO:0007669"/>
    <property type="project" value="UniProtKB-KW"/>
</dbReference>
<dbReference type="InterPro" id="IPR016035">
    <property type="entry name" value="Acyl_Trfase/lysoPLipase"/>
</dbReference>
<dbReference type="PROSITE" id="PS00606">
    <property type="entry name" value="KS3_1"/>
    <property type="match status" value="1"/>
</dbReference>
<dbReference type="InterPro" id="IPR013154">
    <property type="entry name" value="ADH-like_N"/>
</dbReference>
<dbReference type="InterPro" id="IPR020841">
    <property type="entry name" value="PKS_Beta-ketoAc_synthase_dom"/>
</dbReference>
<dbReference type="CDD" id="cd05195">
    <property type="entry name" value="enoyl_red"/>
    <property type="match status" value="1"/>
</dbReference>
<dbReference type="GO" id="GO:0006633">
    <property type="term" value="P:fatty acid biosynthetic process"/>
    <property type="evidence" value="ECO:0007669"/>
    <property type="project" value="InterPro"/>
</dbReference>
<dbReference type="InterPro" id="IPR001227">
    <property type="entry name" value="Ac_transferase_dom_sf"/>
</dbReference>
<keyword evidence="7" id="KW-0808">Transferase</keyword>
<proteinExistence type="inferred from homology"/>
<dbReference type="Gene3D" id="3.30.70.3290">
    <property type="match status" value="1"/>
</dbReference>
<dbReference type="Gene3D" id="3.90.180.10">
    <property type="entry name" value="Medium-chain alcohol dehydrogenases, catalytic domain"/>
    <property type="match status" value="1"/>
</dbReference>
<dbReference type="Pfam" id="PF14765">
    <property type="entry name" value="PS-DH"/>
    <property type="match status" value="1"/>
</dbReference>
<evidence type="ECO:0000256" key="7">
    <source>
        <dbReference type="ARBA" id="ARBA00022679"/>
    </source>
</evidence>
<dbReference type="EC" id="6.3.4.2" evidence="3 19"/>
<keyword evidence="11 19" id="KW-0665">Pyrimidine biosynthesis</keyword>
<dbReference type="InterPro" id="IPR032821">
    <property type="entry name" value="PKS_assoc"/>
</dbReference>
<dbReference type="Pfam" id="PF08240">
    <property type="entry name" value="ADH_N"/>
    <property type="match status" value="1"/>
</dbReference>